<organism evidence="1 2">
    <name type="scientific">Symbiodinium necroappetens</name>
    <dbReference type="NCBI Taxonomy" id="1628268"/>
    <lineage>
        <taxon>Eukaryota</taxon>
        <taxon>Sar</taxon>
        <taxon>Alveolata</taxon>
        <taxon>Dinophyceae</taxon>
        <taxon>Suessiales</taxon>
        <taxon>Symbiodiniaceae</taxon>
        <taxon>Symbiodinium</taxon>
    </lineage>
</organism>
<dbReference type="AlphaFoldDB" id="A0A812WFA2"/>
<keyword evidence="2" id="KW-1185">Reference proteome</keyword>
<reference evidence="1" key="1">
    <citation type="submission" date="2021-02" db="EMBL/GenBank/DDBJ databases">
        <authorList>
            <person name="Dougan E. K."/>
            <person name="Rhodes N."/>
            <person name="Thang M."/>
            <person name="Chan C."/>
        </authorList>
    </citation>
    <scope>NUCLEOTIDE SEQUENCE</scope>
</reference>
<dbReference type="Proteomes" id="UP000601435">
    <property type="component" value="Unassembled WGS sequence"/>
</dbReference>
<feature type="non-terminal residue" evidence="1">
    <location>
        <position position="1"/>
    </location>
</feature>
<accession>A0A812WFA2</accession>
<gene>
    <name evidence="1" type="ORF">SNEC2469_LOCUS19397</name>
</gene>
<evidence type="ECO:0000313" key="1">
    <source>
        <dbReference type="EMBL" id="CAE7676015.1"/>
    </source>
</evidence>
<sequence>TYVKPDFIGFTTYSDLRNLLNTLTLMLTDSKMAFNRNKQAKESLLKGLAVVDPANLKEMEMKHKRKILQMKTILDNKLDTKQFKEKFVDSFSRPLFTIKKFEGNRTIRMLFNLNYLVIEFSSKKETKTLIYLAKDFEMSNTMKMELLTCIKMRDFMTMTSEAAFEFEDYNMLELASDCYLMRKDSKIKFKAAFKMERGRLIVILKVEVEERDKSRLFLEVMRETWDFNKNYLDKELMFSNNSLGPSFVSFNLMSFRDFINHVTKRYIIMMKGVSGKIANLLKKLFTMETKEEVVQVSDSSFKKMDFTDKIESVMEPDSKPMVNTNLLFADLPILSKEVEEEEEDNEMALEEMSVDSDLKEMLSSVALEPASNLTKFSFTNLHREIMEIVKKSVHIARLKEVIFKFQNILTLFDKDKEMSYSILVNILRDHNYNTEAIWFIIETIETNDLNMLDAEMFKKVLKDSRSETVDSELAKLVSSKMGPLLA</sequence>
<evidence type="ECO:0000313" key="2">
    <source>
        <dbReference type="Proteomes" id="UP000601435"/>
    </source>
</evidence>
<comment type="caution">
    <text evidence="1">The sequence shown here is derived from an EMBL/GenBank/DDBJ whole genome shotgun (WGS) entry which is preliminary data.</text>
</comment>
<name>A0A812WFA2_9DINO</name>
<dbReference type="EMBL" id="CAJNJA010033195">
    <property type="protein sequence ID" value="CAE7676015.1"/>
    <property type="molecule type" value="Genomic_DNA"/>
</dbReference>
<dbReference type="OrthoDB" id="10564949at2759"/>
<protein>
    <submittedName>
        <fullName evidence="1">Uncharacterized protein</fullName>
    </submittedName>
</protein>
<proteinExistence type="predicted"/>